<dbReference type="GO" id="GO:0008270">
    <property type="term" value="F:zinc ion binding"/>
    <property type="evidence" value="ECO:0007669"/>
    <property type="project" value="InterPro"/>
</dbReference>
<evidence type="ECO:0000313" key="4">
    <source>
        <dbReference type="Proteomes" id="UP000256645"/>
    </source>
</evidence>
<feature type="compositionally biased region" description="Polar residues" evidence="1">
    <location>
        <begin position="1"/>
        <end position="22"/>
    </location>
</feature>
<feature type="region of interest" description="Disordered" evidence="1">
    <location>
        <begin position="845"/>
        <end position="966"/>
    </location>
</feature>
<evidence type="ECO:0000313" key="3">
    <source>
        <dbReference type="EMBL" id="RDW88640.1"/>
    </source>
</evidence>
<feature type="compositionally biased region" description="Polar residues" evidence="1">
    <location>
        <begin position="254"/>
        <end position="270"/>
    </location>
</feature>
<feature type="compositionally biased region" description="Low complexity" evidence="1">
    <location>
        <begin position="413"/>
        <end position="422"/>
    </location>
</feature>
<evidence type="ECO:0000256" key="1">
    <source>
        <dbReference type="SAM" id="MobiDB-lite"/>
    </source>
</evidence>
<feature type="region of interest" description="Disordered" evidence="1">
    <location>
        <begin position="1250"/>
        <end position="1269"/>
    </location>
</feature>
<feature type="region of interest" description="Disordered" evidence="1">
    <location>
        <begin position="1"/>
        <end position="30"/>
    </location>
</feature>
<feature type="region of interest" description="Disordered" evidence="1">
    <location>
        <begin position="254"/>
        <end position="346"/>
    </location>
</feature>
<dbReference type="OrthoDB" id="3199820at2759"/>
<dbReference type="GO" id="GO:0000183">
    <property type="term" value="P:rDNA heterochromatin formation"/>
    <property type="evidence" value="ECO:0007669"/>
    <property type="project" value="TreeGrafter"/>
</dbReference>
<feature type="region of interest" description="Disordered" evidence="1">
    <location>
        <begin position="523"/>
        <end position="553"/>
    </location>
</feature>
<sequence length="1269" mass="138437">MSSPAPSFGQWQTPQAQASPMPTGTECDEDGVSVRPMRLKVLYTFDDQNKTNCLARWPDVLNIQTVAMDDNTSIGVVELKTCIRAIVQCSPELVARLGQDYTVYAYDYSEYDNPLVGQGMLSWALAASSPTPTAPAHQSRQLITGRVCKNIPAIFANGIKDTLEVKLRLVPVPTVLQSEYISNMERYREISKVLPPGFDHNEWQTFLQSNPNFANLATKVAAPTPQIPSGKDGMTMEVLNQLLSTNIQQAMQNSLDQQAVESQTTNSTAKGSRPSSRASVRRPYKKRQKAATVTGGNTSGYEEGTDAEERPASRKRAKENSAAPVPEDAGTDGEEVAGRKKRAKITKADWNSKETIGSASDSLRVTASTAASVRLFRPIAMNPSNGELGNHLQEIPRAPTPVPQLPNQRRGQDGSSQSSLRRASFLSQGEQRKHVSPYPPVASAADTEDQLMDSIESVNPSPERASHFGTPPDIGSSPPVMRSATSVCSPQCPSSPELPTMPRTDSGFMSGSLDDLFGEGEDFDEDLNPTEIEQPEAPQQIKKRRGRVAKEEEHHGFMIQEEIPGPVEFLPTRMIRNTPPPAPRPVMEVAPKPSAEPRASESGQTLSTKQENSPAPQLEAGSSLPQVSGQTTFSRPSRPSSQPTIQSRPSSRSMIRTASMGSLTLPTVAASDPALPPSNLQRSQTWSQVPHAASEAPKGPKGSTPTPTPTDASADAVFARAQSAEQAAKNNITRKRLEQAIEKGEMPPFCNNCGAIDTPTWRKAFVQELQGTPGYYDYSDAPGRVTAVEVLTRTADGTPTSYRIVKKSLARHEDKKAFKEISLCNPCGIWISKYKVQRPEEKYIKTAMGEPAKRRRRKDPNAGAALPTSEAYLPPSEGYFPPAEAPQPQPEPTQPPVRRDVPIESVQKASTLPPIQPNREPRFQSQPETRSQPQIAPAYGMQAGHERRRASSLRPPKRVKAMTSDAASAALRRAIQSSPARWGGTQDDPIEVEDVDLGSTRRILFPSPRKDGSPKVLGEVLTNVVSVATEFRSSKGAAVAMANKENCPPAFEGEEDADLMKLFEEEMARPTTPVQKSPTTTNPFKTPTRPASNHRPITRSVTRSGRSLKSPGQLLMILQKTPTRTPRSVRRSPRNHPAIFESPFTATLNQLMSDANNHSFSPSRQIELDFGSLPPLDASHSNVMSFAHLPAFDSDFFSTDIPMPSSPPRLNFSLYEDGHVDPMWNIDFDGKGGTLDLEGMDEDEVVLVKTEPDSAEQGINDTTNEQQQA</sequence>
<dbReference type="GO" id="GO:0006357">
    <property type="term" value="P:regulation of transcription by RNA polymerase II"/>
    <property type="evidence" value="ECO:0007669"/>
    <property type="project" value="TreeGrafter"/>
</dbReference>
<dbReference type="Pfam" id="PF25823">
    <property type="entry name" value="Ams2-SPT21_N"/>
    <property type="match status" value="1"/>
</dbReference>
<gene>
    <name evidence="3" type="ORF">BP6252_00672</name>
</gene>
<feature type="compositionally biased region" description="Basic residues" evidence="1">
    <location>
        <begin position="279"/>
        <end position="289"/>
    </location>
</feature>
<evidence type="ECO:0000259" key="2">
    <source>
        <dbReference type="Pfam" id="PF25823"/>
    </source>
</evidence>
<dbReference type="EMBL" id="PDLM01000001">
    <property type="protein sequence ID" value="RDW88640.1"/>
    <property type="molecule type" value="Genomic_DNA"/>
</dbReference>
<feature type="region of interest" description="Disordered" evidence="1">
    <location>
        <begin position="571"/>
        <end position="653"/>
    </location>
</feature>
<protein>
    <recommendedName>
        <fullName evidence="2">Ams2/SPT21 N-terminal domain-containing protein</fullName>
    </recommendedName>
</protein>
<comment type="caution">
    <text evidence="3">The sequence shown here is derived from an EMBL/GenBank/DDBJ whole genome shotgun (WGS) entry which is preliminary data.</text>
</comment>
<dbReference type="InterPro" id="IPR013088">
    <property type="entry name" value="Znf_NHR/GATA"/>
</dbReference>
<feature type="compositionally biased region" description="Polar residues" evidence="1">
    <location>
        <begin position="623"/>
        <end position="653"/>
    </location>
</feature>
<feature type="region of interest" description="Disordered" evidence="1">
    <location>
        <begin position="1069"/>
        <end position="1108"/>
    </location>
</feature>
<feature type="domain" description="Ams2/SPT21 N-terminal" evidence="2">
    <location>
        <begin position="32"/>
        <end position="172"/>
    </location>
</feature>
<feature type="compositionally biased region" description="Low complexity" evidence="1">
    <location>
        <begin position="697"/>
        <end position="712"/>
    </location>
</feature>
<dbReference type="PANTHER" id="PTHR39147:SF1">
    <property type="entry name" value="PROTEIN SPT21"/>
    <property type="match status" value="1"/>
</dbReference>
<feature type="compositionally biased region" description="Pro residues" evidence="1">
    <location>
        <begin position="883"/>
        <end position="895"/>
    </location>
</feature>
<name>A0A3D8SQP9_9HELO</name>
<feature type="compositionally biased region" description="Polar residues" evidence="1">
    <location>
        <begin position="678"/>
        <end position="688"/>
    </location>
</feature>
<feature type="compositionally biased region" description="Polar residues" evidence="1">
    <location>
        <begin position="923"/>
        <end position="934"/>
    </location>
</feature>
<dbReference type="AlphaFoldDB" id="A0A3D8SQP9"/>
<dbReference type="SUPFAM" id="SSF57716">
    <property type="entry name" value="Glucocorticoid receptor-like (DNA-binding domain)"/>
    <property type="match status" value="1"/>
</dbReference>
<feature type="region of interest" description="Disordered" evidence="1">
    <location>
        <begin position="667"/>
        <end position="712"/>
    </location>
</feature>
<accession>A0A3D8SQP9</accession>
<dbReference type="InterPro" id="IPR057725">
    <property type="entry name" value="Ams2-SPT21_N"/>
</dbReference>
<dbReference type="Proteomes" id="UP000256645">
    <property type="component" value="Unassembled WGS sequence"/>
</dbReference>
<feature type="compositionally biased region" description="Basic residues" evidence="1">
    <location>
        <begin position="946"/>
        <end position="960"/>
    </location>
</feature>
<dbReference type="Gene3D" id="3.30.50.10">
    <property type="entry name" value="Erythroid Transcription Factor GATA-1, subunit A"/>
    <property type="match status" value="1"/>
</dbReference>
<reference evidence="3 4" key="1">
    <citation type="journal article" date="2018" name="IMA Fungus">
        <title>IMA Genome-F 9: Draft genome sequence of Annulohypoxylon stygium, Aspergillus mulundensis, Berkeleyomyces basicola (syn. Thielaviopsis basicola), Ceratocystis smalleyi, two Cercospora beticola strains, Coleophoma cylindrospora, Fusarium fracticaudum, Phialophora cf. hyalina, and Morchella septimelata.</title>
        <authorList>
            <person name="Wingfield B.D."/>
            <person name="Bills G.F."/>
            <person name="Dong Y."/>
            <person name="Huang W."/>
            <person name="Nel W.J."/>
            <person name="Swalarsk-Parry B.S."/>
            <person name="Vaghefi N."/>
            <person name="Wilken P.M."/>
            <person name="An Z."/>
            <person name="de Beer Z.W."/>
            <person name="De Vos L."/>
            <person name="Chen L."/>
            <person name="Duong T.A."/>
            <person name="Gao Y."/>
            <person name="Hammerbacher A."/>
            <person name="Kikkert J.R."/>
            <person name="Li Y."/>
            <person name="Li H."/>
            <person name="Li K."/>
            <person name="Li Q."/>
            <person name="Liu X."/>
            <person name="Ma X."/>
            <person name="Naidoo K."/>
            <person name="Pethybridge S.J."/>
            <person name="Sun J."/>
            <person name="Steenkamp E.T."/>
            <person name="van der Nest M.A."/>
            <person name="van Wyk S."/>
            <person name="Wingfield M.J."/>
            <person name="Xiong C."/>
            <person name="Yue Q."/>
            <person name="Zhang X."/>
        </authorList>
    </citation>
    <scope>NUCLEOTIDE SEQUENCE [LARGE SCALE GENOMIC DNA]</scope>
    <source>
        <strain evidence="3 4">BP6252</strain>
    </source>
</reference>
<dbReference type="GO" id="GO:0030466">
    <property type="term" value="P:silent mating-type cassette heterochromatin formation"/>
    <property type="evidence" value="ECO:0007669"/>
    <property type="project" value="TreeGrafter"/>
</dbReference>
<dbReference type="PANTHER" id="PTHR39147">
    <property type="entry name" value="PROTEIN SPT21"/>
    <property type="match status" value="1"/>
</dbReference>
<organism evidence="3 4">
    <name type="scientific">Coleophoma cylindrospora</name>
    <dbReference type="NCBI Taxonomy" id="1849047"/>
    <lineage>
        <taxon>Eukaryota</taxon>
        <taxon>Fungi</taxon>
        <taxon>Dikarya</taxon>
        <taxon>Ascomycota</taxon>
        <taxon>Pezizomycotina</taxon>
        <taxon>Leotiomycetes</taxon>
        <taxon>Helotiales</taxon>
        <taxon>Dermateaceae</taxon>
        <taxon>Coleophoma</taxon>
    </lineage>
</organism>
<proteinExistence type="predicted"/>
<feature type="compositionally biased region" description="Polar residues" evidence="1">
    <location>
        <begin position="1257"/>
        <end position="1269"/>
    </location>
</feature>
<keyword evidence="4" id="KW-1185">Reference proteome</keyword>
<feature type="compositionally biased region" description="Polar residues" evidence="1">
    <location>
        <begin position="483"/>
        <end position="494"/>
    </location>
</feature>
<dbReference type="InterPro" id="IPR042403">
    <property type="entry name" value="Spt21/Ams2"/>
</dbReference>
<feature type="compositionally biased region" description="Polar residues" evidence="1">
    <location>
        <begin position="601"/>
        <end position="615"/>
    </location>
</feature>
<feature type="region of interest" description="Disordered" evidence="1">
    <location>
        <begin position="457"/>
        <end position="504"/>
    </location>
</feature>
<feature type="compositionally biased region" description="Polar residues" evidence="1">
    <location>
        <begin position="1072"/>
        <end position="1091"/>
    </location>
</feature>
<feature type="region of interest" description="Disordered" evidence="1">
    <location>
        <begin position="383"/>
        <end position="442"/>
    </location>
</feature>